<dbReference type="SUPFAM" id="SSF49785">
    <property type="entry name" value="Galactose-binding domain-like"/>
    <property type="match status" value="1"/>
</dbReference>
<evidence type="ECO:0000259" key="4">
    <source>
        <dbReference type="Pfam" id="PF17390"/>
    </source>
</evidence>
<organism evidence="5 6">
    <name type="scientific">Algibacter mikhailovii</name>
    <dbReference type="NCBI Taxonomy" id="425498"/>
    <lineage>
        <taxon>Bacteria</taxon>
        <taxon>Pseudomonadati</taxon>
        <taxon>Bacteroidota</taxon>
        <taxon>Flavobacteriia</taxon>
        <taxon>Flavobacteriales</taxon>
        <taxon>Flavobacteriaceae</taxon>
        <taxon>Algibacter</taxon>
    </lineage>
</organism>
<evidence type="ECO:0000259" key="2">
    <source>
        <dbReference type="Pfam" id="PF08531"/>
    </source>
</evidence>
<dbReference type="SUPFAM" id="SSF48208">
    <property type="entry name" value="Six-hairpin glycosidases"/>
    <property type="match status" value="1"/>
</dbReference>
<dbReference type="PANTHER" id="PTHR34987">
    <property type="entry name" value="C, PUTATIVE (AFU_ORTHOLOGUE AFUA_3G02880)-RELATED"/>
    <property type="match status" value="1"/>
</dbReference>
<name>A0A918VCA7_9FLAO</name>
<dbReference type="InterPro" id="IPR012341">
    <property type="entry name" value="6hp_glycosidase-like_sf"/>
</dbReference>
<dbReference type="Proteomes" id="UP000636004">
    <property type="component" value="Unassembled WGS sequence"/>
</dbReference>
<reference evidence="5" key="1">
    <citation type="journal article" date="2014" name="Int. J. Syst. Evol. Microbiol.">
        <title>Complete genome sequence of Corynebacterium casei LMG S-19264T (=DSM 44701T), isolated from a smear-ripened cheese.</title>
        <authorList>
            <consortium name="US DOE Joint Genome Institute (JGI-PGF)"/>
            <person name="Walter F."/>
            <person name="Albersmeier A."/>
            <person name="Kalinowski J."/>
            <person name="Ruckert C."/>
        </authorList>
    </citation>
    <scope>NUCLEOTIDE SEQUENCE</scope>
    <source>
        <strain evidence="5">KCTC 12710</strain>
    </source>
</reference>
<protein>
    <recommendedName>
        <fullName evidence="7">Alpha-L-rhamnosidase</fullName>
    </recommendedName>
</protein>
<evidence type="ECO:0008006" key="7">
    <source>
        <dbReference type="Google" id="ProtNLM"/>
    </source>
</evidence>
<dbReference type="Pfam" id="PF08531">
    <property type="entry name" value="Bac_rhamnosid_N"/>
    <property type="match status" value="1"/>
</dbReference>
<dbReference type="Pfam" id="PF17389">
    <property type="entry name" value="Bac_rhamnosid6H"/>
    <property type="match status" value="1"/>
</dbReference>
<dbReference type="GO" id="GO:0005975">
    <property type="term" value="P:carbohydrate metabolic process"/>
    <property type="evidence" value="ECO:0007669"/>
    <property type="project" value="InterPro"/>
</dbReference>
<feature type="domain" description="Alpha-L-rhamnosidase concanavalin-like" evidence="1">
    <location>
        <begin position="322"/>
        <end position="395"/>
    </location>
</feature>
<dbReference type="AlphaFoldDB" id="A0A918VCA7"/>
<reference evidence="5" key="2">
    <citation type="submission" date="2020-09" db="EMBL/GenBank/DDBJ databases">
        <authorList>
            <person name="Sun Q."/>
            <person name="Kim S."/>
        </authorList>
    </citation>
    <scope>NUCLEOTIDE SEQUENCE</scope>
    <source>
        <strain evidence="5">KCTC 12710</strain>
    </source>
</reference>
<dbReference type="Gene3D" id="2.60.420.10">
    <property type="entry name" value="Maltose phosphorylase, domain 3"/>
    <property type="match status" value="1"/>
</dbReference>
<dbReference type="Pfam" id="PF17390">
    <property type="entry name" value="Bac_rhamnosid_C"/>
    <property type="match status" value="1"/>
</dbReference>
<evidence type="ECO:0000259" key="3">
    <source>
        <dbReference type="Pfam" id="PF17389"/>
    </source>
</evidence>
<dbReference type="InterPro" id="IPR008902">
    <property type="entry name" value="Rhamnosid_concanavalin"/>
</dbReference>
<proteinExistence type="predicted"/>
<dbReference type="EMBL" id="BMWZ01000006">
    <property type="protein sequence ID" value="GGZ87273.1"/>
    <property type="molecule type" value="Genomic_DNA"/>
</dbReference>
<keyword evidence="6" id="KW-1185">Reference proteome</keyword>
<comment type="caution">
    <text evidence="5">The sequence shown here is derived from an EMBL/GenBank/DDBJ whole genome shotgun (WGS) entry which is preliminary data.</text>
</comment>
<dbReference type="InterPro" id="IPR008928">
    <property type="entry name" value="6-hairpin_glycosidase_sf"/>
</dbReference>
<dbReference type="PANTHER" id="PTHR34987:SF2">
    <property type="entry name" value="B, PUTATIVE (AFU_ORTHOLOGUE AFUA_7G05040)-RELATED"/>
    <property type="match status" value="1"/>
</dbReference>
<dbReference type="Gene3D" id="2.60.120.260">
    <property type="entry name" value="Galactose-binding domain-like"/>
    <property type="match status" value="2"/>
</dbReference>
<feature type="domain" description="Bacterial alpha-L-rhamnosidase N-terminal" evidence="2">
    <location>
        <begin position="81"/>
        <end position="236"/>
    </location>
</feature>
<sequence length="864" mass="98206">MLEKIKELWWKLIVLCTFCLHFSGFGQEVSDLENGVKGFWSADAFETHFLNDWKAQWIWMPENVENDVMLARQNFNIENEPISTKLRISASSKYELYINGTYICQGPARSAPHHQSYDVLDVSSVLKQGQNSIAIRVHYQRGTRSYHLEGRAGLLVQLDIVNGHDTKTIISDANWNVFPDKSWDNNSKAISRFQLVVNDHIDFNHKTEFFENIDFDDSKWFKAKPLLRNSGWPAPKMNEKARTLTTPWTSLVPRDIPYLNETQTAPIKLIEAKQVPFNAIEKASIILTKTIEKEVDKSHKNYLKGKSPLSINSSESDNVWFLLFDFGKVLNGMAKLQIKGNKNTEVRVLSAPFIIGDTFTHHIVASDFEDKLILSGKIDLWQAMYFKPTRYMALAVKGSPVEIHELAIHQLEYPFELKGKISTPEAPWIEALWDASIKTLNTCTTDAFTDNYRERRQYAQTGFYAAKGNYFTYGDTALQRRYLIQVAQEQQADGLMPAYAPLTAGDYMVILDSNCLWIRSLHDYLLYTGDYETVRALLPAAKNMMTLLYTYTNEDGVLGNPPFSYWLDHALNDRTGANLCLNGHYHGALKDFSKLLMWMGEEESSDVFSNRAALLANTIRTKFWNSDRQLFADAFVDGKQSKMFSEHANAMALAEGIATTEQADAISKIVLANDNHNFIKRENGITMVTPAMSYFLHKGLADYGYEEASLNMLYSRFKHMLAPHTNGTLWEEWWRNGTGRIGKFQERTRSDAQTESAFSPALFAKYVLGIEVTKPGMHEIIIKCPKFNLSQASGNIPSPLGNLSVNWNIGNKSSLSIQVPEGMTVKLDLHSFNLKDDDEITLNGKGIRLTKSIELNSGQHKFTF</sequence>
<dbReference type="InterPro" id="IPR008979">
    <property type="entry name" value="Galactose-bd-like_sf"/>
</dbReference>
<dbReference type="InterPro" id="IPR013737">
    <property type="entry name" value="Bac_rhamnosid_N"/>
</dbReference>
<accession>A0A918VCA7</accession>
<dbReference type="InterPro" id="IPR035398">
    <property type="entry name" value="Bac_rhamnosid_C"/>
</dbReference>
<feature type="domain" description="Alpha-L-rhamnosidase C-terminal" evidence="4">
    <location>
        <begin position="769"/>
        <end position="829"/>
    </location>
</feature>
<feature type="domain" description="Alpha-L-rhamnosidase six-hairpin glycosidase" evidence="3">
    <location>
        <begin position="426"/>
        <end position="733"/>
    </location>
</feature>
<evidence type="ECO:0000313" key="5">
    <source>
        <dbReference type="EMBL" id="GGZ87273.1"/>
    </source>
</evidence>
<dbReference type="InterPro" id="IPR035396">
    <property type="entry name" value="Bac_rhamnosid6H"/>
</dbReference>
<dbReference type="Gene3D" id="1.50.10.10">
    <property type="match status" value="1"/>
</dbReference>
<evidence type="ECO:0000313" key="6">
    <source>
        <dbReference type="Proteomes" id="UP000636004"/>
    </source>
</evidence>
<evidence type="ECO:0000259" key="1">
    <source>
        <dbReference type="Pfam" id="PF05592"/>
    </source>
</evidence>
<dbReference type="Pfam" id="PF05592">
    <property type="entry name" value="Bac_rhamnosid"/>
    <property type="match status" value="1"/>
</dbReference>
<gene>
    <name evidence="5" type="ORF">GCM10007028_26790</name>
</gene>
<dbReference type="RefSeq" id="WP_189361532.1">
    <property type="nucleotide sequence ID" value="NZ_BMWZ01000006.1"/>
</dbReference>